<gene>
    <name evidence="4" type="ORF">NG895_16145</name>
</gene>
<dbReference type="Gene3D" id="1.25.40.10">
    <property type="entry name" value="Tetratricopeptide repeat domain"/>
    <property type="match status" value="1"/>
</dbReference>
<comment type="caution">
    <text evidence="4">The sequence shown here is derived from an EMBL/GenBank/DDBJ whole genome shotgun (WGS) entry which is preliminary data.</text>
</comment>
<sequence>MPNRHRNAMLLTLPLLMLPVVLAVAVGTTGCGNDTRKTTAGGRVGKSAASNQKSQTLLTTAANQLADLPNQSITELKPPSVILDASQSSDGKDVEAELTLLPGAERPVYVLRVPERNGRFSEVGIRPGDLVKWYADRQSELENEFRAGSGGLTPEQLRQIMQLPEEEREKVDIEIDRELNTIEGDIVSVSVFEVPVAQVVDSNTLMVDFSVLSEEQQIRLPFDTLFKPGEDTTFRLEVIRYRDSRLEDLVDDLRKYAARGAPLLGWEPSPDQQGVEQIVERLNQWLRQTAATVEWQPTSLLEKLPQSLRDDEELQLLASEKALDRNAFSLPTEEQRVIQAQGYEGRLLQEASWARDISNRVTEGEQDDVRRIDRIFDWVVRNVQLDEPNSSLPTYRPWQSLMHGHATAEGRAWVFAQLCRQQDVPVVVVRAGGEDGPLWCGALIDGQVRLYDPQLGLAIQNAEGNTASLAEVIEDPTLLATLDLDDAPYLPEGTELDSLEAHIVAGPFALSRRAALLEFRLAGEDSLLLHVDADKLAKLLEEVPGISEVSLWDYPFETIALQLHGPEGMASSDVRRIRVLAAREFEPFVHKPLLWKARLLAFRGSSGQLIDASRGNLETSMHDLRDAGRAYTSERVRPTDDKIEALKADDARRAWEGAKANATYWQGLLSYERGDYQVSSNWLEKSAALAKEKVDSSNDDAAAAWGKWHDGAIYNRARALEAMGQIDQARELLESSEGPQAVGNRLRARRLATQTQEDAAESE</sequence>
<dbReference type="InterPro" id="IPR002931">
    <property type="entry name" value="Transglutaminase-like"/>
</dbReference>
<feature type="domain" description="Transglutaminase-like" evidence="3">
    <location>
        <begin position="356"/>
        <end position="428"/>
    </location>
</feature>
<dbReference type="SUPFAM" id="SSF54001">
    <property type="entry name" value="Cysteine proteinases"/>
    <property type="match status" value="1"/>
</dbReference>
<feature type="chain" id="PRO_5040906363" description="Transglutaminase-like domain-containing protein" evidence="2">
    <location>
        <begin position="26"/>
        <end position="763"/>
    </location>
</feature>
<name>A0A9X2FCD4_9BACT</name>
<dbReference type="EMBL" id="JAMXLR010000055">
    <property type="protein sequence ID" value="MCO6045442.1"/>
    <property type="molecule type" value="Genomic_DNA"/>
</dbReference>
<feature type="region of interest" description="Disordered" evidence="1">
    <location>
        <begin position="734"/>
        <end position="763"/>
    </location>
</feature>
<reference evidence="4" key="1">
    <citation type="submission" date="2022-06" db="EMBL/GenBank/DDBJ databases">
        <title>Aeoliella straminimaris, a novel planctomycete from sediments.</title>
        <authorList>
            <person name="Vitorino I.R."/>
            <person name="Lage O.M."/>
        </authorList>
    </citation>
    <scope>NUCLEOTIDE SEQUENCE</scope>
    <source>
        <strain evidence="4">ICT_H6.2</strain>
    </source>
</reference>
<evidence type="ECO:0000256" key="2">
    <source>
        <dbReference type="SAM" id="SignalP"/>
    </source>
</evidence>
<accession>A0A9X2FCD4</accession>
<dbReference type="Proteomes" id="UP001155241">
    <property type="component" value="Unassembled WGS sequence"/>
</dbReference>
<evidence type="ECO:0000313" key="4">
    <source>
        <dbReference type="EMBL" id="MCO6045442.1"/>
    </source>
</evidence>
<dbReference type="RefSeq" id="WP_252853554.1">
    <property type="nucleotide sequence ID" value="NZ_JAMXLR010000055.1"/>
</dbReference>
<evidence type="ECO:0000259" key="3">
    <source>
        <dbReference type="Pfam" id="PF01841"/>
    </source>
</evidence>
<keyword evidence="2" id="KW-0732">Signal</keyword>
<feature type="region of interest" description="Disordered" evidence="1">
    <location>
        <begin position="31"/>
        <end position="51"/>
    </location>
</feature>
<organism evidence="4 5">
    <name type="scientific">Aeoliella straminimaris</name>
    <dbReference type="NCBI Taxonomy" id="2954799"/>
    <lineage>
        <taxon>Bacteria</taxon>
        <taxon>Pseudomonadati</taxon>
        <taxon>Planctomycetota</taxon>
        <taxon>Planctomycetia</taxon>
        <taxon>Pirellulales</taxon>
        <taxon>Lacipirellulaceae</taxon>
        <taxon>Aeoliella</taxon>
    </lineage>
</organism>
<feature type="signal peptide" evidence="2">
    <location>
        <begin position="1"/>
        <end position="25"/>
    </location>
</feature>
<dbReference type="InterPro" id="IPR011990">
    <property type="entry name" value="TPR-like_helical_dom_sf"/>
</dbReference>
<dbReference type="PROSITE" id="PS51257">
    <property type="entry name" value="PROKAR_LIPOPROTEIN"/>
    <property type="match status" value="1"/>
</dbReference>
<evidence type="ECO:0000256" key="1">
    <source>
        <dbReference type="SAM" id="MobiDB-lite"/>
    </source>
</evidence>
<keyword evidence="5" id="KW-1185">Reference proteome</keyword>
<dbReference type="Pfam" id="PF01841">
    <property type="entry name" value="Transglut_core"/>
    <property type="match status" value="1"/>
</dbReference>
<dbReference type="InterPro" id="IPR038765">
    <property type="entry name" value="Papain-like_cys_pep_sf"/>
</dbReference>
<evidence type="ECO:0000313" key="5">
    <source>
        <dbReference type="Proteomes" id="UP001155241"/>
    </source>
</evidence>
<proteinExistence type="predicted"/>
<dbReference type="AlphaFoldDB" id="A0A9X2FCD4"/>
<protein>
    <recommendedName>
        <fullName evidence="3">Transglutaminase-like domain-containing protein</fullName>
    </recommendedName>
</protein>